<dbReference type="Gramene" id="OPUNC10G13790.1">
    <property type="protein sequence ID" value="OPUNC10G13790.1"/>
    <property type="gene ID" value="OPUNC10G13790"/>
</dbReference>
<dbReference type="HOGENOM" id="CLU_1638130_0_0_1"/>
<protein>
    <submittedName>
        <fullName evidence="3">Uncharacterized protein</fullName>
    </submittedName>
</protein>
<reference evidence="3" key="2">
    <citation type="submission" date="2018-05" db="EMBL/GenBank/DDBJ databases">
        <title>OpunRS2 (Oryza punctata Reference Sequence Version 2).</title>
        <authorList>
            <person name="Zhang J."/>
            <person name="Kudrna D."/>
            <person name="Lee S."/>
            <person name="Talag J."/>
            <person name="Welchert J."/>
            <person name="Wing R.A."/>
        </authorList>
    </citation>
    <scope>NUCLEOTIDE SEQUENCE [LARGE SCALE GENOMIC DNA]</scope>
</reference>
<feature type="compositionally biased region" description="Low complexity" evidence="1">
    <location>
        <begin position="35"/>
        <end position="45"/>
    </location>
</feature>
<reference evidence="3" key="1">
    <citation type="submission" date="2015-04" db="UniProtKB">
        <authorList>
            <consortium name="EnsemblPlants"/>
        </authorList>
    </citation>
    <scope>IDENTIFICATION</scope>
</reference>
<evidence type="ECO:0000256" key="2">
    <source>
        <dbReference type="SAM" id="SignalP"/>
    </source>
</evidence>
<proteinExistence type="predicted"/>
<keyword evidence="4" id="KW-1185">Reference proteome</keyword>
<evidence type="ECO:0000256" key="1">
    <source>
        <dbReference type="SAM" id="MobiDB-lite"/>
    </source>
</evidence>
<feature type="chain" id="PRO_5002367692" evidence="2">
    <location>
        <begin position="18"/>
        <end position="137"/>
    </location>
</feature>
<dbReference type="eggNOG" id="ENOG502R55D">
    <property type="taxonomic scope" value="Eukaryota"/>
</dbReference>
<accession>A0A0E0M9J6</accession>
<dbReference type="AlphaFoldDB" id="A0A0E0M9J6"/>
<sequence length="137" mass="14345">MAAVLLLSPSPAAAASAEPTADVIPTLSGDDRWWPADAPTAAATPAGGGTGYEDAIAVADDAVVVAAPAAATAHHYRFRPRYDSALSPGAKRELEHEARCGPRVPVRRGFPWPEWKPNCRRSHGGGGLGRSPWDDEP</sequence>
<dbReference type="STRING" id="4537.A0A0E0M9J6"/>
<keyword evidence="2" id="KW-0732">Signal</keyword>
<name>A0A0E0M9J6_ORYPU</name>
<evidence type="ECO:0000313" key="4">
    <source>
        <dbReference type="Proteomes" id="UP000026962"/>
    </source>
</evidence>
<feature type="region of interest" description="Disordered" evidence="1">
    <location>
        <begin position="26"/>
        <end position="47"/>
    </location>
</feature>
<dbReference type="OMA" id="WKPRCRG"/>
<dbReference type="EnsemblPlants" id="OPUNC10G13790.1">
    <property type="protein sequence ID" value="OPUNC10G13790.1"/>
    <property type="gene ID" value="OPUNC10G13790"/>
</dbReference>
<organism evidence="3">
    <name type="scientific">Oryza punctata</name>
    <name type="common">Red rice</name>
    <dbReference type="NCBI Taxonomy" id="4537"/>
    <lineage>
        <taxon>Eukaryota</taxon>
        <taxon>Viridiplantae</taxon>
        <taxon>Streptophyta</taxon>
        <taxon>Embryophyta</taxon>
        <taxon>Tracheophyta</taxon>
        <taxon>Spermatophyta</taxon>
        <taxon>Magnoliopsida</taxon>
        <taxon>Liliopsida</taxon>
        <taxon>Poales</taxon>
        <taxon>Poaceae</taxon>
        <taxon>BOP clade</taxon>
        <taxon>Oryzoideae</taxon>
        <taxon>Oryzeae</taxon>
        <taxon>Oryzinae</taxon>
        <taxon>Oryza</taxon>
    </lineage>
</organism>
<evidence type="ECO:0000313" key="3">
    <source>
        <dbReference type="EnsemblPlants" id="OPUNC10G13790.1"/>
    </source>
</evidence>
<feature type="region of interest" description="Disordered" evidence="1">
    <location>
        <begin position="94"/>
        <end position="137"/>
    </location>
</feature>
<feature type="signal peptide" evidence="2">
    <location>
        <begin position="1"/>
        <end position="17"/>
    </location>
</feature>
<dbReference type="Proteomes" id="UP000026962">
    <property type="component" value="Chromosome 10"/>
</dbReference>